<dbReference type="Proteomes" id="UP001597387">
    <property type="component" value="Unassembled WGS sequence"/>
</dbReference>
<evidence type="ECO:0000313" key="2">
    <source>
        <dbReference type="Proteomes" id="UP001597387"/>
    </source>
</evidence>
<dbReference type="RefSeq" id="WP_255904432.1">
    <property type="nucleotide sequence ID" value="NZ_JAFMZO010000004.1"/>
</dbReference>
<proteinExistence type="predicted"/>
<accession>A0ABW4ZRD2</accession>
<name>A0ABW4ZRD2_9SPHI</name>
<comment type="caution">
    <text evidence="1">The sequence shown here is derived from an EMBL/GenBank/DDBJ whole genome shotgun (WGS) entry which is preliminary data.</text>
</comment>
<gene>
    <name evidence="1" type="ORF">ACFSJU_17300</name>
</gene>
<organism evidence="1 2">
    <name type="scientific">Paradesertivirga mongoliensis</name>
    <dbReference type="NCBI Taxonomy" id="2100740"/>
    <lineage>
        <taxon>Bacteria</taxon>
        <taxon>Pseudomonadati</taxon>
        <taxon>Bacteroidota</taxon>
        <taxon>Sphingobacteriia</taxon>
        <taxon>Sphingobacteriales</taxon>
        <taxon>Sphingobacteriaceae</taxon>
        <taxon>Paradesertivirga</taxon>
    </lineage>
</organism>
<protein>
    <recommendedName>
        <fullName evidence="3">Outer membrane protein beta-barrel domain-containing protein</fullName>
    </recommendedName>
</protein>
<reference evidence="2" key="1">
    <citation type="journal article" date="2019" name="Int. J. Syst. Evol. Microbiol.">
        <title>The Global Catalogue of Microorganisms (GCM) 10K type strain sequencing project: providing services to taxonomists for standard genome sequencing and annotation.</title>
        <authorList>
            <consortium name="The Broad Institute Genomics Platform"/>
            <consortium name="The Broad Institute Genome Sequencing Center for Infectious Disease"/>
            <person name="Wu L."/>
            <person name="Ma J."/>
        </authorList>
    </citation>
    <scope>NUCLEOTIDE SEQUENCE [LARGE SCALE GENOMIC DNA]</scope>
    <source>
        <strain evidence="2">KCTC 42217</strain>
    </source>
</reference>
<evidence type="ECO:0008006" key="3">
    <source>
        <dbReference type="Google" id="ProtNLM"/>
    </source>
</evidence>
<keyword evidence="2" id="KW-1185">Reference proteome</keyword>
<dbReference type="EMBL" id="JBHUHZ010000003">
    <property type="protein sequence ID" value="MFD2164169.1"/>
    <property type="molecule type" value="Genomic_DNA"/>
</dbReference>
<sequence>MTRSTALKFLLSALTIVIPSIAFSQANYKIGFIVRAIGDTSGGLIDLKEWEKTPQTIHFKKDETSKPEKLGLEELQAFGISGNGFFEKHTVNITLGAMRMAGLSEEKDTTSETRTIFLEVIEKGKNVSLYSYTDKIKTRFYIQKPGIDTGPEELQYYPYLENRKVRGAEIFANKLHLLALANGVNSSKLIGRLQSIQYTKKDILNVVREINGPQENTRRKEKTSASRFFAGAFLSTSPLIYKGDDPLAKDGTTHTSAFLPGISLGYDSFVNKHVQKVVLRLAGAVSLQRASTNETSYYINTFDYRTTSHDLEYLHISFNPQIIYNVYNQAQFKTFLAAGFTLSRNVYLENEYRGAYGSKKTDEDLGMRKAFLSYSAAAGVQVKKKIECYIKYSPSLELVSSTRYSTSIRQISVGMNYLFK</sequence>
<evidence type="ECO:0000313" key="1">
    <source>
        <dbReference type="EMBL" id="MFD2164169.1"/>
    </source>
</evidence>